<proteinExistence type="predicted"/>
<dbReference type="InterPro" id="IPR041183">
    <property type="entry name" value="Cyclophilin-like"/>
</dbReference>
<dbReference type="OrthoDB" id="9806505at2"/>
<dbReference type="eggNOG" id="COG4925">
    <property type="taxonomic scope" value="Bacteria"/>
</dbReference>
<dbReference type="Gene3D" id="2.40.100.20">
    <property type="match status" value="1"/>
</dbReference>
<dbReference type="AlphaFoldDB" id="A0A0R1YDU7"/>
<gene>
    <name evidence="2" type="ORF">FC39_GL000212</name>
</gene>
<dbReference type="InterPro" id="IPR029000">
    <property type="entry name" value="Cyclophilin-like_dom_sf"/>
</dbReference>
<dbReference type="Pfam" id="PF18050">
    <property type="entry name" value="Cyclophil_like2"/>
    <property type="match status" value="1"/>
</dbReference>
<name>A0A0R1YDU7_9LACO</name>
<dbReference type="PATRIC" id="fig|1423754.3.peg.223"/>
<dbReference type="RefSeq" id="WP_025080572.1">
    <property type="nucleotide sequence ID" value="NZ_AZGI01000011.1"/>
</dbReference>
<dbReference type="SUPFAM" id="SSF50891">
    <property type="entry name" value="Cyclophilin-like"/>
    <property type="match status" value="1"/>
</dbReference>
<dbReference type="Proteomes" id="UP000051223">
    <property type="component" value="Unassembled WGS sequence"/>
</dbReference>
<dbReference type="EMBL" id="AZGI01000011">
    <property type="protein sequence ID" value="KRM40728.1"/>
    <property type="molecule type" value="Genomic_DNA"/>
</dbReference>
<organism evidence="2 3">
    <name type="scientific">Lactobacillus hamsteri DSM 5661 = JCM 6256</name>
    <dbReference type="NCBI Taxonomy" id="1423754"/>
    <lineage>
        <taxon>Bacteria</taxon>
        <taxon>Bacillati</taxon>
        <taxon>Bacillota</taxon>
        <taxon>Bacilli</taxon>
        <taxon>Lactobacillales</taxon>
        <taxon>Lactobacillaceae</taxon>
        <taxon>Lactobacillus</taxon>
    </lineage>
</organism>
<evidence type="ECO:0000259" key="1">
    <source>
        <dbReference type="Pfam" id="PF18050"/>
    </source>
</evidence>
<reference evidence="2 3" key="1">
    <citation type="journal article" date="2015" name="Genome Announc.">
        <title>Expanding the biotechnology potential of lactobacilli through comparative genomics of 213 strains and associated genera.</title>
        <authorList>
            <person name="Sun Z."/>
            <person name="Harris H.M."/>
            <person name="McCann A."/>
            <person name="Guo C."/>
            <person name="Argimon S."/>
            <person name="Zhang W."/>
            <person name="Yang X."/>
            <person name="Jeffery I.B."/>
            <person name="Cooney J.C."/>
            <person name="Kagawa T.F."/>
            <person name="Liu W."/>
            <person name="Song Y."/>
            <person name="Salvetti E."/>
            <person name="Wrobel A."/>
            <person name="Rasinkangas P."/>
            <person name="Parkhill J."/>
            <person name="Rea M.C."/>
            <person name="O'Sullivan O."/>
            <person name="Ritari J."/>
            <person name="Douillard F.P."/>
            <person name="Paul Ross R."/>
            <person name="Yang R."/>
            <person name="Briner A.E."/>
            <person name="Felis G.E."/>
            <person name="de Vos W.M."/>
            <person name="Barrangou R."/>
            <person name="Klaenhammer T.R."/>
            <person name="Caufield P.W."/>
            <person name="Cui Y."/>
            <person name="Zhang H."/>
            <person name="O'Toole P.W."/>
        </authorList>
    </citation>
    <scope>NUCLEOTIDE SEQUENCE [LARGE SCALE GENOMIC DNA]</scope>
    <source>
        <strain evidence="2 3">DSM 5661</strain>
    </source>
</reference>
<feature type="domain" description="Cyclophilin-like" evidence="1">
    <location>
        <begin position="8"/>
        <end position="111"/>
    </location>
</feature>
<dbReference type="STRING" id="1423754.FC39_GL000212"/>
<keyword evidence="3" id="KW-1185">Reference proteome</keyword>
<sequence>MQIRVQNNDLKIDFQLNESPAAKTLIEQLPLTLDVDNFGDNEKIFYPDKKLNVTDTKLADPQKGDLCYYSPWGDVVMYYKATSPAGGLYSLGKVINGKENIQKLKGSLTITKLD</sequence>
<protein>
    <recommendedName>
        <fullName evidence="1">Cyclophilin-like domain-containing protein</fullName>
    </recommendedName>
</protein>
<accession>A0A0R1YDU7</accession>
<evidence type="ECO:0000313" key="2">
    <source>
        <dbReference type="EMBL" id="KRM40728.1"/>
    </source>
</evidence>
<evidence type="ECO:0000313" key="3">
    <source>
        <dbReference type="Proteomes" id="UP000051223"/>
    </source>
</evidence>
<comment type="caution">
    <text evidence="2">The sequence shown here is derived from an EMBL/GenBank/DDBJ whole genome shotgun (WGS) entry which is preliminary data.</text>
</comment>